<name>A0A8I0MKY5_CITAM</name>
<accession>A0A8I0MKY5</accession>
<dbReference type="AlphaFoldDB" id="A0A8I0MKY5"/>
<dbReference type="EMBL" id="VKME01000009">
    <property type="protein sequence ID" value="MBE0128915.1"/>
    <property type="molecule type" value="Genomic_DNA"/>
</dbReference>
<organism evidence="1 2">
    <name type="scientific">Citrobacter amalonaticus</name>
    <dbReference type="NCBI Taxonomy" id="35703"/>
    <lineage>
        <taxon>Bacteria</taxon>
        <taxon>Pseudomonadati</taxon>
        <taxon>Pseudomonadota</taxon>
        <taxon>Gammaproteobacteria</taxon>
        <taxon>Enterobacterales</taxon>
        <taxon>Enterobacteriaceae</taxon>
        <taxon>Citrobacter</taxon>
    </lineage>
</organism>
<protein>
    <submittedName>
        <fullName evidence="1">Uncharacterized protein</fullName>
    </submittedName>
</protein>
<proteinExistence type="predicted"/>
<dbReference type="RefSeq" id="WP_192478626.1">
    <property type="nucleotide sequence ID" value="NZ_VKME01000009.1"/>
</dbReference>
<sequence length="66" mass="7742">MVPDDIVTITITITITITDTNKSVMVGVTSGKEEKAGWRIWLVMGMIRARIFLRDQYLFQHYRVRR</sequence>
<dbReference type="Proteomes" id="UP000656723">
    <property type="component" value="Unassembled WGS sequence"/>
</dbReference>
<evidence type="ECO:0000313" key="2">
    <source>
        <dbReference type="Proteomes" id="UP000656723"/>
    </source>
</evidence>
<reference evidence="1" key="1">
    <citation type="submission" date="2019-07" db="EMBL/GenBank/DDBJ databases">
        <title>KPC-2 carbapenem resistent Enterobacterales isolates from Germany.</title>
        <authorList>
            <person name="Yao Y."/>
            <person name="Falgenhauer L."/>
            <person name="Imirzalioglu C."/>
            <person name="Chakraborty T."/>
        </authorList>
    </citation>
    <scope>NUCLEOTIDE SEQUENCE</scope>
    <source>
        <strain evidence="1">CA13304</strain>
    </source>
</reference>
<comment type="caution">
    <text evidence="1">The sequence shown here is derived from an EMBL/GenBank/DDBJ whole genome shotgun (WGS) entry which is preliminary data.</text>
</comment>
<evidence type="ECO:0000313" key="1">
    <source>
        <dbReference type="EMBL" id="MBE0128915.1"/>
    </source>
</evidence>
<gene>
    <name evidence="1" type="ORF">FOT72_13035</name>
</gene>